<keyword evidence="3" id="KW-0731">Sigma factor</keyword>
<dbReference type="STRING" id="1285242.A6A04_10770"/>
<proteinExistence type="inferred from homology"/>
<protein>
    <submittedName>
        <fullName evidence="7">RNA polymerase subunit sigma-24</fullName>
    </submittedName>
</protein>
<feature type="domain" description="PhyR sigma2" evidence="6">
    <location>
        <begin position="8"/>
        <end position="61"/>
    </location>
</feature>
<evidence type="ECO:0000256" key="3">
    <source>
        <dbReference type="ARBA" id="ARBA00023082"/>
    </source>
</evidence>
<evidence type="ECO:0000256" key="1">
    <source>
        <dbReference type="ARBA" id="ARBA00010641"/>
    </source>
</evidence>
<dbReference type="InterPro" id="IPR036388">
    <property type="entry name" value="WH-like_DNA-bd_sf"/>
</dbReference>
<dbReference type="OrthoDB" id="9803470at2"/>
<organism evidence="7 8">
    <name type="scientific">Paramagnetospirillum marisnigri</name>
    <dbReference type="NCBI Taxonomy" id="1285242"/>
    <lineage>
        <taxon>Bacteria</taxon>
        <taxon>Pseudomonadati</taxon>
        <taxon>Pseudomonadota</taxon>
        <taxon>Alphaproteobacteria</taxon>
        <taxon>Rhodospirillales</taxon>
        <taxon>Magnetospirillaceae</taxon>
        <taxon>Paramagnetospirillum</taxon>
    </lineage>
</organism>
<dbReference type="InterPro" id="IPR039425">
    <property type="entry name" value="RNA_pol_sigma-70-like"/>
</dbReference>
<dbReference type="Gene3D" id="1.10.10.10">
    <property type="entry name" value="Winged helix-like DNA-binding domain superfamily/Winged helix DNA-binding domain"/>
    <property type="match status" value="1"/>
</dbReference>
<dbReference type="CDD" id="cd06171">
    <property type="entry name" value="Sigma70_r4"/>
    <property type="match status" value="1"/>
</dbReference>
<dbReference type="Pfam" id="PF22029">
    <property type="entry name" value="PhyR_sigma2"/>
    <property type="match status" value="1"/>
</dbReference>
<dbReference type="NCBIfam" id="TIGR02937">
    <property type="entry name" value="sigma70-ECF"/>
    <property type="match status" value="1"/>
</dbReference>
<gene>
    <name evidence="7" type="ORF">A6A04_10770</name>
</gene>
<comment type="caution">
    <text evidence="7">The sequence shown here is derived from an EMBL/GenBank/DDBJ whole genome shotgun (WGS) entry which is preliminary data.</text>
</comment>
<dbReference type="InterPro" id="IPR053866">
    <property type="entry name" value="PhyR_sigma2"/>
</dbReference>
<sequence length="168" mass="18671">MSSVESQIEAQIPGLRRYARALTGNVARADDLVQDCLERALSRLALWRRGSNLKAWLFTIMRNVWLNDLARHRARPDMDASDDGLDQAVVAPGQMERLVMRDLASALAQLAPEQREAVLLVGLEGMSYAEVAEVTGVPVGTVMSRLKRGRDRLARLMHGAEPAIRRVK</sequence>
<dbReference type="PANTHER" id="PTHR43133:SF25">
    <property type="entry name" value="RNA POLYMERASE SIGMA FACTOR RFAY-RELATED"/>
    <property type="match status" value="1"/>
</dbReference>
<evidence type="ECO:0000256" key="4">
    <source>
        <dbReference type="ARBA" id="ARBA00023163"/>
    </source>
</evidence>
<dbReference type="EMBL" id="LWQT01000010">
    <property type="protein sequence ID" value="OAN56029.1"/>
    <property type="molecule type" value="Genomic_DNA"/>
</dbReference>
<keyword evidence="8" id="KW-1185">Reference proteome</keyword>
<dbReference type="InterPro" id="IPR013325">
    <property type="entry name" value="RNA_pol_sigma_r2"/>
</dbReference>
<dbReference type="AlphaFoldDB" id="A0A178MY59"/>
<comment type="similarity">
    <text evidence="1">Belongs to the sigma-70 factor family. ECF subfamily.</text>
</comment>
<reference evidence="7 8" key="1">
    <citation type="submission" date="2016-04" db="EMBL/GenBank/DDBJ databases">
        <title>Draft genome sequence of freshwater magnetotactic bacteria Magnetospirillum marisnigri SP-1 and Magnetospirillum moscoviense BB-1.</title>
        <authorList>
            <person name="Koziaeva V."/>
            <person name="Dziuba M.V."/>
            <person name="Ivanov T.M."/>
            <person name="Kuznetsov B."/>
            <person name="Grouzdev D.S."/>
        </authorList>
    </citation>
    <scope>NUCLEOTIDE SEQUENCE [LARGE SCALE GENOMIC DNA]</scope>
    <source>
        <strain evidence="7 8">SP-1</strain>
    </source>
</reference>
<dbReference type="Proteomes" id="UP000078428">
    <property type="component" value="Unassembled WGS sequence"/>
</dbReference>
<dbReference type="GO" id="GO:0016987">
    <property type="term" value="F:sigma factor activity"/>
    <property type="evidence" value="ECO:0007669"/>
    <property type="project" value="UniProtKB-KW"/>
</dbReference>
<evidence type="ECO:0000259" key="6">
    <source>
        <dbReference type="Pfam" id="PF22029"/>
    </source>
</evidence>
<evidence type="ECO:0000313" key="8">
    <source>
        <dbReference type="Proteomes" id="UP000078428"/>
    </source>
</evidence>
<dbReference type="SUPFAM" id="SSF88659">
    <property type="entry name" value="Sigma3 and sigma4 domains of RNA polymerase sigma factors"/>
    <property type="match status" value="1"/>
</dbReference>
<keyword evidence="2" id="KW-0805">Transcription regulation</keyword>
<feature type="domain" description="RNA polymerase sigma factor 70 region 4 type 2" evidence="5">
    <location>
        <begin position="102"/>
        <end position="153"/>
    </location>
</feature>
<evidence type="ECO:0000256" key="2">
    <source>
        <dbReference type="ARBA" id="ARBA00023015"/>
    </source>
</evidence>
<accession>A0A178MY59</accession>
<dbReference type="PANTHER" id="PTHR43133">
    <property type="entry name" value="RNA POLYMERASE ECF-TYPE SIGMA FACTO"/>
    <property type="match status" value="1"/>
</dbReference>
<dbReference type="GO" id="GO:0006352">
    <property type="term" value="P:DNA-templated transcription initiation"/>
    <property type="evidence" value="ECO:0007669"/>
    <property type="project" value="InterPro"/>
</dbReference>
<dbReference type="RefSeq" id="WP_068489320.1">
    <property type="nucleotide sequence ID" value="NZ_LWQT01000010.1"/>
</dbReference>
<dbReference type="GO" id="GO:0003677">
    <property type="term" value="F:DNA binding"/>
    <property type="evidence" value="ECO:0007669"/>
    <property type="project" value="InterPro"/>
</dbReference>
<evidence type="ECO:0000259" key="5">
    <source>
        <dbReference type="Pfam" id="PF08281"/>
    </source>
</evidence>
<dbReference type="InterPro" id="IPR014284">
    <property type="entry name" value="RNA_pol_sigma-70_dom"/>
</dbReference>
<keyword evidence="4" id="KW-0804">Transcription</keyword>
<evidence type="ECO:0000313" key="7">
    <source>
        <dbReference type="EMBL" id="OAN56029.1"/>
    </source>
</evidence>
<dbReference type="Gene3D" id="1.10.1740.10">
    <property type="match status" value="1"/>
</dbReference>
<dbReference type="SUPFAM" id="SSF88946">
    <property type="entry name" value="Sigma2 domain of RNA polymerase sigma factors"/>
    <property type="match status" value="1"/>
</dbReference>
<dbReference type="Pfam" id="PF08281">
    <property type="entry name" value="Sigma70_r4_2"/>
    <property type="match status" value="1"/>
</dbReference>
<dbReference type="InterPro" id="IPR013324">
    <property type="entry name" value="RNA_pol_sigma_r3/r4-like"/>
</dbReference>
<name>A0A178MY59_9PROT</name>
<dbReference type="InterPro" id="IPR013249">
    <property type="entry name" value="RNA_pol_sigma70_r4_t2"/>
</dbReference>